<dbReference type="PANTHER" id="PTHR43088">
    <property type="entry name" value="SUBUNIT OF PYRUVATE:FLAVODOXIN OXIDOREDUCTASE-RELATED"/>
    <property type="match status" value="1"/>
</dbReference>
<dbReference type="Pfam" id="PF01855">
    <property type="entry name" value="POR_N"/>
    <property type="match status" value="1"/>
</dbReference>
<dbReference type="OrthoDB" id="9794954at2"/>
<organism evidence="4 5">
    <name type="scientific">Mogibacterium pumilum</name>
    <dbReference type="NCBI Taxonomy" id="86332"/>
    <lineage>
        <taxon>Bacteria</taxon>
        <taxon>Bacillati</taxon>
        <taxon>Bacillota</taxon>
        <taxon>Clostridia</taxon>
        <taxon>Peptostreptococcales</taxon>
        <taxon>Anaerovoracaceae</taxon>
        <taxon>Mogibacterium</taxon>
    </lineage>
</organism>
<feature type="domain" description="Pyruvate:ferredoxin oxidoreductase core" evidence="3">
    <location>
        <begin position="251"/>
        <end position="347"/>
    </location>
</feature>
<dbReference type="GO" id="GO:0016491">
    <property type="term" value="F:oxidoreductase activity"/>
    <property type="evidence" value="ECO:0007669"/>
    <property type="project" value="UniProtKB-KW"/>
</dbReference>
<reference evidence="5" key="1">
    <citation type="submission" date="2016-05" db="EMBL/GenBank/DDBJ databases">
        <authorList>
            <person name="Holder M.E."/>
            <person name="Ajami N.J."/>
            <person name="Petrosino J.F."/>
        </authorList>
    </citation>
    <scope>NUCLEOTIDE SEQUENCE [LARGE SCALE GENOMIC DNA]</scope>
    <source>
        <strain evidence="5">ATCC 700696</strain>
    </source>
</reference>
<dbReference type="Gene3D" id="3.40.50.920">
    <property type="match status" value="1"/>
</dbReference>
<dbReference type="InterPro" id="IPR033412">
    <property type="entry name" value="PFOR_II"/>
</dbReference>
<dbReference type="InterPro" id="IPR009014">
    <property type="entry name" value="Transketo_C/PFOR_II"/>
</dbReference>
<dbReference type="Proteomes" id="UP000214689">
    <property type="component" value="Chromosome"/>
</dbReference>
<dbReference type="InterPro" id="IPR002880">
    <property type="entry name" value="Pyrv_Fd/Flavodoxin_OxRdtase_N"/>
</dbReference>
<dbReference type="NCBIfam" id="NF005507">
    <property type="entry name" value="PRK07119.1"/>
    <property type="match status" value="1"/>
</dbReference>
<keyword evidence="5" id="KW-1185">Reference proteome</keyword>
<evidence type="ECO:0000259" key="2">
    <source>
        <dbReference type="Pfam" id="PF01855"/>
    </source>
</evidence>
<sequence length="359" mass="39281">MAERVFMKGCEAIAEAAVRAGCRFFAGYPITPQNEIPEYMARRMPEVGGSFVQGESEVASVNMLYGAVSTGIRAMSSSSSCGISLYSEGISFCASARLPAVYVNVQRGGPGIGAIQPAQQDYLQATKASGNGGFRMIVLAPSTVQECVDMVYKAFDYAERDQNPVLILTDGVMGTIMEPVVLPPMKTPEEIAELRDAFNYRAIVGHPVGENAFCRPGSVGTGQEAVNIEADKLYRTWDKDVEYEELEIEDAEIVIAAYGISARIGKVVVRELRKEGIKIGMIRPIKLSPFPYEAFENLDFNKVKGILDVEMSIPAQMRWDVDHAVKGRTVIKECLRSGGQLLTNDQVMEAARELIKEVL</sequence>
<dbReference type="SUPFAM" id="SSF52518">
    <property type="entry name" value="Thiamin diphosphate-binding fold (THDP-binding)"/>
    <property type="match status" value="1"/>
</dbReference>
<dbReference type="Gene3D" id="3.40.50.970">
    <property type="match status" value="1"/>
</dbReference>
<evidence type="ECO:0000313" key="4">
    <source>
        <dbReference type="EMBL" id="ASS37733.1"/>
    </source>
</evidence>
<dbReference type="InterPro" id="IPR029061">
    <property type="entry name" value="THDP-binding"/>
</dbReference>
<proteinExistence type="predicted"/>
<dbReference type="AlphaFoldDB" id="A0A223ARY6"/>
<dbReference type="RefSeq" id="WP_094233959.1">
    <property type="nucleotide sequence ID" value="NZ_CP016199.1"/>
</dbReference>
<dbReference type="Pfam" id="PF17147">
    <property type="entry name" value="PFOR_II"/>
    <property type="match status" value="1"/>
</dbReference>
<evidence type="ECO:0000256" key="1">
    <source>
        <dbReference type="ARBA" id="ARBA00023002"/>
    </source>
</evidence>
<accession>A0A223ARY6</accession>
<keyword evidence="1" id="KW-0560">Oxidoreductase</keyword>
<feature type="domain" description="Pyruvate flavodoxin/ferredoxin oxidoreductase pyrimidine binding" evidence="2">
    <location>
        <begin position="15"/>
        <end position="229"/>
    </location>
</feature>
<name>A0A223ARY6_9FIRM</name>
<evidence type="ECO:0000259" key="3">
    <source>
        <dbReference type="Pfam" id="PF17147"/>
    </source>
</evidence>
<dbReference type="EMBL" id="CP016199">
    <property type="protein sequence ID" value="ASS37733.1"/>
    <property type="molecule type" value="Genomic_DNA"/>
</dbReference>
<dbReference type="SUPFAM" id="SSF52922">
    <property type="entry name" value="TK C-terminal domain-like"/>
    <property type="match status" value="1"/>
</dbReference>
<dbReference type="PANTHER" id="PTHR43088:SF1">
    <property type="entry name" value="SUBUNIT OF PYRUVATE:FLAVODOXIN OXIDOREDUCTASE"/>
    <property type="match status" value="1"/>
</dbReference>
<gene>
    <name evidence="4" type="ORF">AXF17_04215</name>
</gene>
<evidence type="ECO:0000313" key="5">
    <source>
        <dbReference type="Proteomes" id="UP000214689"/>
    </source>
</evidence>
<protein>
    <submittedName>
        <fullName evidence="4">3-methyl-2-oxobutanoate dehydrogenase subunit VorB</fullName>
    </submittedName>
</protein>
<dbReference type="InterPro" id="IPR052368">
    <property type="entry name" value="2-oxoacid_oxidoreductase"/>
</dbReference>
<dbReference type="CDD" id="cd07034">
    <property type="entry name" value="TPP_PYR_PFOR_IOR-alpha_like"/>
    <property type="match status" value="1"/>
</dbReference>